<evidence type="ECO:0000313" key="2">
    <source>
        <dbReference type="Proteomes" id="UP000653797"/>
    </source>
</evidence>
<keyword evidence="2" id="KW-1185">Reference proteome</keyword>
<dbReference type="PANTHER" id="PTHR38733:SF1">
    <property type="entry name" value="TYPE IV METHYL-DIRECTED RESTRICTION ENZYME ECOKMCRBC"/>
    <property type="match status" value="1"/>
</dbReference>
<protein>
    <submittedName>
        <fullName evidence="1">McrC family protein</fullName>
    </submittedName>
</protein>
<sequence length="430" mass="49355">MSMTYSISENGLIGSEQQWPEAPLNGIVVPDDVFQLLRRFTFESDQADVLLTFTVQKGRELIRVRNYVGILPLSGKTYLEILPKIEPPANPRSLLLTMLRHVQYSPFRTLKSAHTSATQLPLWEVFVRAFLDTMEPLILQGIQRSYVAVERNEQFWKGKFQVARQLRENAHHAERLAVVYERLTADVPANRILKTTLLYLNQQAGNSANQRRIQQFLSALEDVPPTESVPDDLKAIRRTSRLFARYEPALRWAEALLSRQGFGAKTGQMPSLSLLFLMERVFEEYVAYGVRTYWPDAGNVTVQESSAHLVDEHVGAPKFKLRPDMLIRHNDQLFVLDTKWKQVNGQELRSTSETGNYGIEQADMYQLYAYGKKYGASDLFLIYPTNTTFRQPLPVFRYDALTRLHVVPFDVTNSLVKEVEKLATYALSFQ</sequence>
<dbReference type="AlphaFoldDB" id="A0A927B1S8"/>
<dbReference type="InterPro" id="IPR019292">
    <property type="entry name" value="McrC"/>
</dbReference>
<comment type="caution">
    <text evidence="1">The sequence shown here is derived from an EMBL/GenBank/DDBJ whole genome shotgun (WGS) entry which is preliminary data.</text>
</comment>
<evidence type="ECO:0000313" key="1">
    <source>
        <dbReference type="EMBL" id="MBD2753838.1"/>
    </source>
</evidence>
<dbReference type="PANTHER" id="PTHR38733">
    <property type="entry name" value="PROTEIN MCRC"/>
    <property type="match status" value="1"/>
</dbReference>
<gene>
    <name evidence="1" type="ORF">IC230_13110</name>
</gene>
<organism evidence="1 2">
    <name type="scientific">Spirosoma validum</name>
    <dbReference type="NCBI Taxonomy" id="2771355"/>
    <lineage>
        <taxon>Bacteria</taxon>
        <taxon>Pseudomonadati</taxon>
        <taxon>Bacteroidota</taxon>
        <taxon>Cytophagia</taxon>
        <taxon>Cytophagales</taxon>
        <taxon>Cytophagaceae</taxon>
        <taxon>Spirosoma</taxon>
    </lineage>
</organism>
<dbReference type="Proteomes" id="UP000653797">
    <property type="component" value="Unassembled WGS sequence"/>
</dbReference>
<reference evidence="1" key="1">
    <citation type="submission" date="2020-09" db="EMBL/GenBank/DDBJ databases">
        <authorList>
            <person name="Kim M.K."/>
        </authorList>
    </citation>
    <scope>NUCLEOTIDE SEQUENCE</scope>
    <source>
        <strain evidence="1">BT704</strain>
    </source>
</reference>
<proteinExistence type="predicted"/>
<dbReference type="EMBL" id="JACXAA010000004">
    <property type="protein sequence ID" value="MBD2753838.1"/>
    <property type="molecule type" value="Genomic_DNA"/>
</dbReference>
<name>A0A927B1S8_9BACT</name>
<dbReference type="Pfam" id="PF10117">
    <property type="entry name" value="McrBC"/>
    <property type="match status" value="1"/>
</dbReference>
<accession>A0A927B1S8</accession>